<dbReference type="InterPro" id="IPR043504">
    <property type="entry name" value="Peptidase_S1_PA_chymotrypsin"/>
</dbReference>
<dbReference type="InterPro" id="IPR009003">
    <property type="entry name" value="Peptidase_S1_PA"/>
</dbReference>
<evidence type="ECO:0000259" key="2">
    <source>
        <dbReference type="Pfam" id="PF01471"/>
    </source>
</evidence>
<proteinExistence type="predicted"/>
<dbReference type="Proteomes" id="UP000063308">
    <property type="component" value="Chromosome"/>
</dbReference>
<protein>
    <recommendedName>
        <fullName evidence="2">Peptidoglycan binding-like domain-containing protein</fullName>
    </recommendedName>
</protein>
<dbReference type="InterPro" id="IPR036365">
    <property type="entry name" value="PGBD-like_sf"/>
</dbReference>
<feature type="signal peptide" evidence="1">
    <location>
        <begin position="1"/>
        <end position="40"/>
    </location>
</feature>
<dbReference type="AlphaFoldDB" id="A0A0E4FXN5"/>
<dbReference type="Pfam" id="PF13365">
    <property type="entry name" value="Trypsin_2"/>
    <property type="match status" value="1"/>
</dbReference>
<dbReference type="InterPro" id="IPR036366">
    <property type="entry name" value="PGBDSf"/>
</dbReference>
<dbReference type="Pfam" id="PF01471">
    <property type="entry name" value="PG_binding_1"/>
    <property type="match status" value="1"/>
</dbReference>
<dbReference type="SUPFAM" id="SSF47090">
    <property type="entry name" value="PGBD-like"/>
    <property type="match status" value="1"/>
</dbReference>
<dbReference type="InterPro" id="IPR002477">
    <property type="entry name" value="Peptidoglycan-bd-like"/>
</dbReference>
<feature type="chain" id="PRO_5002420292" description="Peptidoglycan binding-like domain-containing protein" evidence="1">
    <location>
        <begin position="41"/>
        <end position="474"/>
    </location>
</feature>
<reference evidence="3 4" key="1">
    <citation type="submission" date="2014-11" db="EMBL/GenBank/DDBJ databases">
        <title>Symbiosis island explosion on the genome of extra-slow-growing strains of soybean bradyrhizobia with massive insertion sequences.</title>
        <authorList>
            <person name="Iida T."/>
            <person name="Minamisawa K."/>
        </authorList>
    </citation>
    <scope>NUCLEOTIDE SEQUENCE [LARGE SCALE GENOMIC DNA]</scope>
    <source>
        <strain evidence="3 4">NK6</strain>
    </source>
</reference>
<organism evidence="3 4">
    <name type="scientific">Bradyrhizobium diazoefficiens</name>
    <dbReference type="NCBI Taxonomy" id="1355477"/>
    <lineage>
        <taxon>Bacteria</taxon>
        <taxon>Pseudomonadati</taxon>
        <taxon>Pseudomonadota</taxon>
        <taxon>Alphaproteobacteria</taxon>
        <taxon>Hyphomicrobiales</taxon>
        <taxon>Nitrobacteraceae</taxon>
        <taxon>Bradyrhizobium</taxon>
    </lineage>
</organism>
<evidence type="ECO:0000256" key="1">
    <source>
        <dbReference type="SAM" id="SignalP"/>
    </source>
</evidence>
<evidence type="ECO:0000313" key="4">
    <source>
        <dbReference type="Proteomes" id="UP000063308"/>
    </source>
</evidence>
<dbReference type="Gene3D" id="1.10.101.10">
    <property type="entry name" value="PGBD-like superfamily/PGBD"/>
    <property type="match status" value="1"/>
</dbReference>
<dbReference type="Gene3D" id="2.40.10.10">
    <property type="entry name" value="Trypsin-like serine proteases"/>
    <property type="match status" value="2"/>
</dbReference>
<feature type="domain" description="Peptidoglycan binding-like" evidence="2">
    <location>
        <begin position="79"/>
        <end position="132"/>
    </location>
</feature>
<sequence length="474" mass="49160">MFATNEMCFNGIAFNGLAGFVMRSMLAATLMFAAATGANAQMTTPQIPGTKPKTVQTVPIRPPALQTPSETADAMAQAERLSLQSDLAWVGQYNGAITGEVSERMVNAIKEYQKNKGGKPTGVLNPQERAALAETARRKQDSVGWKIVTEMTSGARLGIPSKLVPQQATDANGSKWTSPTGTVQVLLSRRKEANPTTAKLADAEKKEPAGRKVDYTVVKPDFFVLSGLQGLKKFYVRGTFKGDEVRIMTILYDQATENTVEPVVIAMSSAFNAFPAGPQAGPPPRKTVEYGTGIVVSDDGAILTDRLVTDSCLAITIAGYGSADRLAEDKEHDLALLHIYGARGLKPLGLAGGGAKTNVDVVGIADPQSQGGAAGVSSVKGALAPVASSDSALSPPPAVGFSGSPAIDADGKFAGIALLKPAMVAGPATSVPASQAVMVSAETVRDFLKANGVTANGSSADAKSAVVRVICVRK</sequence>
<dbReference type="EMBL" id="AP014685">
    <property type="protein sequence ID" value="BAR56853.1"/>
    <property type="molecule type" value="Genomic_DNA"/>
</dbReference>
<name>A0A0E4FXN5_9BRAD</name>
<keyword evidence="1" id="KW-0732">Signal</keyword>
<gene>
    <name evidence="3" type="ORF">NK6_3677</name>
</gene>
<accession>A0A0E4FXN5</accession>
<dbReference type="SUPFAM" id="SSF50494">
    <property type="entry name" value="Trypsin-like serine proteases"/>
    <property type="match status" value="1"/>
</dbReference>
<evidence type="ECO:0000313" key="3">
    <source>
        <dbReference type="EMBL" id="BAR56853.1"/>
    </source>
</evidence>